<accession>A0A087SGN7</accession>
<dbReference type="GeneID" id="23613161"/>
<keyword evidence="3" id="KW-1185">Reference proteome</keyword>
<feature type="region of interest" description="Disordered" evidence="1">
    <location>
        <begin position="55"/>
        <end position="102"/>
    </location>
</feature>
<dbReference type="KEGG" id="apro:F751_1770"/>
<reference evidence="2 3" key="1">
    <citation type="journal article" date="2014" name="BMC Genomics">
        <title>Oil accumulation mechanisms of the oleaginous microalga Chlorella protothecoides revealed through its genome, transcriptomes, and proteomes.</title>
        <authorList>
            <person name="Gao C."/>
            <person name="Wang Y."/>
            <person name="Shen Y."/>
            <person name="Yan D."/>
            <person name="He X."/>
            <person name="Dai J."/>
            <person name="Wu Q."/>
        </authorList>
    </citation>
    <scope>NUCLEOTIDE SEQUENCE [LARGE SCALE GENOMIC DNA]</scope>
    <source>
        <strain evidence="2 3">0710</strain>
    </source>
</reference>
<evidence type="ECO:0000313" key="2">
    <source>
        <dbReference type="EMBL" id="KFM24891.1"/>
    </source>
</evidence>
<name>A0A087SGN7_AUXPR</name>
<feature type="compositionally biased region" description="Low complexity" evidence="1">
    <location>
        <begin position="72"/>
        <end position="102"/>
    </location>
</feature>
<sequence>MHRQDPPVVQAQVEQWGVSATEGWQYLQTGQDESPQCLRQSLWKRWLHTVVTMPELSSSRRSKQTGQLGSSTAGAVATPGGAGGRAAAPGVATPGVAALGGP</sequence>
<evidence type="ECO:0000313" key="3">
    <source>
        <dbReference type="Proteomes" id="UP000028924"/>
    </source>
</evidence>
<dbReference type="AlphaFoldDB" id="A0A087SGN7"/>
<organism evidence="2 3">
    <name type="scientific">Auxenochlorella protothecoides</name>
    <name type="common">Green microalga</name>
    <name type="synonym">Chlorella protothecoides</name>
    <dbReference type="NCBI Taxonomy" id="3075"/>
    <lineage>
        <taxon>Eukaryota</taxon>
        <taxon>Viridiplantae</taxon>
        <taxon>Chlorophyta</taxon>
        <taxon>core chlorophytes</taxon>
        <taxon>Trebouxiophyceae</taxon>
        <taxon>Chlorellales</taxon>
        <taxon>Chlorellaceae</taxon>
        <taxon>Auxenochlorella</taxon>
    </lineage>
</organism>
<gene>
    <name evidence="2" type="ORF">F751_1770</name>
</gene>
<dbReference type="Proteomes" id="UP000028924">
    <property type="component" value="Unassembled WGS sequence"/>
</dbReference>
<evidence type="ECO:0000256" key="1">
    <source>
        <dbReference type="SAM" id="MobiDB-lite"/>
    </source>
</evidence>
<dbReference type="RefSeq" id="XP_011397779.1">
    <property type="nucleotide sequence ID" value="XM_011399477.1"/>
</dbReference>
<dbReference type="EMBL" id="KL662111">
    <property type="protein sequence ID" value="KFM24891.1"/>
    <property type="molecule type" value="Genomic_DNA"/>
</dbReference>
<feature type="compositionally biased region" description="Polar residues" evidence="1">
    <location>
        <begin position="55"/>
        <end position="71"/>
    </location>
</feature>
<protein>
    <submittedName>
        <fullName evidence="2">Uncharacterized protein</fullName>
    </submittedName>
</protein>
<proteinExistence type="predicted"/>